<reference evidence="3" key="3">
    <citation type="journal article" date="2015" name="Nat. Commun.">
        <title>RFX transcription factors are essential for hearing in mice.</title>
        <authorList>
            <person name="Elkon R."/>
            <person name="Milon B."/>
            <person name="Morrison L."/>
            <person name="Shah M."/>
            <person name="Vijayakumar S."/>
            <person name="Racherla M."/>
            <person name="Leitch C.C."/>
            <person name="Silipino L."/>
            <person name="Hadi S."/>
            <person name="Weiss-Gayet M."/>
            <person name="Barras E."/>
            <person name="Schmid C.D."/>
            <person name="Ait-Lounis A."/>
            <person name="Barnes A."/>
            <person name="Song Y."/>
            <person name="Eisenman D.J."/>
            <person name="Eliyahu E."/>
            <person name="Frolenkov G.I."/>
            <person name="Strome S.E."/>
            <person name="Durand B."/>
            <person name="Zaghloul N.A."/>
            <person name="Jones S.M."/>
            <person name="Reith W."/>
            <person name="Hertzano R."/>
        </authorList>
    </citation>
    <scope>NUCLEOTIDE SEQUENCE</scope>
    <source>
        <strain evidence="3">Tuebingen</strain>
    </source>
</reference>
<evidence type="ECO:0000313" key="3">
    <source>
        <dbReference type="RefSeq" id="NP_001410361.1"/>
    </source>
</evidence>
<keyword evidence="2" id="KW-1185">Reference proteome</keyword>
<evidence type="ECO:0000313" key="4">
    <source>
        <dbReference type="ZFIN" id="ZDB-GENE-060531-2"/>
    </source>
</evidence>
<dbReference type="Proteomes" id="UP000000437">
    <property type="component" value="Chromosome 20"/>
</dbReference>
<name>A0AB13A9A7_DANRE</name>
<reference evidence="3" key="4">
    <citation type="journal article" date="2016" name="BMC Genomics">
        <title>Gene evolution and gene expression after whole genome duplication in fish: the PhyloFish database.</title>
        <authorList>
            <person name="Pasquier J."/>
            <person name="Cabau C."/>
            <person name="Nguyen T."/>
            <person name="Jouanno E."/>
            <person name="Severac D."/>
            <person name="Braasch I."/>
            <person name="Journot L."/>
            <person name="Pontarotti P."/>
            <person name="Klopp C."/>
            <person name="Postlethwait J.H."/>
            <person name="Guiguen Y."/>
            <person name="Bobe J."/>
        </authorList>
    </citation>
    <scope>NUCLEOTIDE SEQUENCE</scope>
    <source>
        <strain evidence="3">Tuebingen</strain>
    </source>
</reference>
<sequence length="377" mass="41019">MASAEDVGAKRQMFYEIECVIDDCDADVEYKPLSDSDEFDEEEEPREEDIDSSEEWEPLMQSKLKKNASPSSSSLPRRRGRPRKNVSNPPPAAPAPAVKPVILPRIAPAPPGMKSRRGRPPKDKSKVKLLQKPTLYPMIVPKPPVFATLIPNTSAQNLKLGPNSTSTITLGPDFSPLTLSSPASSVNLNPNSAPILIPNSTSAFNLSLNSATSDSNSQSLATLFCTTTSTKILVDGDSRESKAEEQTSVNATDEESPAPKDENPEFSESPNAKRQRLSIAFLPLANAQQTGAPLNHISQPASDHAPASESSPELSFQPSPTTMDDQLTSIFGSDHKPEADSDLDGDTDRTSDSEKEDELWEDDFDFGEDRNWKVQTI</sequence>
<reference evidence="3" key="2">
    <citation type="journal article" date="2010" name="Invest. Ophthalmol. Vis. Sci.">
        <title>Restricted localization of ponli, a novel zebrafish MAGUK-family protein, to the inner segment interface areas between green, red, and blue cones.</title>
        <authorList>
            <person name="Zou J."/>
            <person name="Yang X."/>
            <person name="Wei X."/>
        </authorList>
    </citation>
    <scope>NUCLEOTIDE SEQUENCE</scope>
    <source>
        <strain evidence="3">Tuebingen</strain>
    </source>
</reference>
<dbReference type="ZFIN" id="ZDB-GENE-060531-2">
    <property type="gene designation" value="pals1b"/>
</dbReference>
<accession>A0AB13A9A7</accession>
<feature type="region of interest" description="Disordered" evidence="1">
    <location>
        <begin position="30"/>
        <end position="126"/>
    </location>
</feature>
<reference evidence="3" key="6">
    <citation type="journal article" date="2020" name="Development">
        <title>Interplay of MPP5a with Rab11 synergistically builds epithelial apical polarity and zonula adherens.</title>
        <authorList>
            <person name="Hao Y."/>
            <person name="Zhou Y."/>
            <person name="Yu Y."/>
            <person name="Zheng M."/>
            <person name="Weng K."/>
            <person name="Kou Z."/>
            <person name="Liang J."/>
            <person name="Zhang Q."/>
            <person name="Tang X."/>
            <person name="Xu P."/>
            <person name="Link B.A."/>
            <person name="Yao K."/>
            <person name="Zou J."/>
        </authorList>
    </citation>
    <scope>NUCLEOTIDE SEQUENCE</scope>
    <source>
        <strain evidence="3">Tuebingen</strain>
    </source>
</reference>
<dbReference type="RefSeq" id="NP_001410361.1">
    <property type="nucleotide sequence ID" value="NM_001423432.1"/>
</dbReference>
<reference evidence="3" key="5">
    <citation type="journal article" date="2017" name="J. Neurosci.">
        <title>&lt;i&gt;Rainbow&lt;/i&gt; Enhancers Regulate Restrictive Transcription in Teleost Green, Red, and Blue Cones.</title>
        <authorList>
            <person name="Fang W."/>
            <person name="Guo C."/>
            <person name="Wei X."/>
        </authorList>
    </citation>
    <scope>NUCLEOTIDE SEQUENCE</scope>
    <source>
        <strain evidence="3">Tuebingen</strain>
    </source>
</reference>
<feature type="compositionally biased region" description="Basic and acidic residues" evidence="1">
    <location>
        <begin position="235"/>
        <end position="245"/>
    </location>
</feature>
<evidence type="ECO:0000256" key="1">
    <source>
        <dbReference type="SAM" id="MobiDB-lite"/>
    </source>
</evidence>
<dbReference type="AGR" id="ZFIN:ZDB-GENE-060531-2"/>
<feature type="compositionally biased region" description="Basic and acidic residues" evidence="1">
    <location>
        <begin position="367"/>
        <end position="377"/>
    </location>
</feature>
<dbReference type="CTD" id="100422734"/>
<reference evidence="3" key="7">
    <citation type="submission" date="2025-08" db="UniProtKB">
        <authorList>
            <consortium name="RefSeq"/>
        </authorList>
    </citation>
    <scope>IDENTIFICATION</scope>
    <source>
        <strain evidence="3">Tuebingen</strain>
    </source>
</reference>
<evidence type="ECO:0000313" key="2">
    <source>
        <dbReference type="Proteomes" id="UP000000437"/>
    </source>
</evidence>
<proteinExistence type="predicted"/>
<feature type="compositionally biased region" description="Acidic residues" evidence="1">
    <location>
        <begin position="35"/>
        <end position="57"/>
    </location>
</feature>
<protein>
    <submittedName>
        <fullName evidence="3">MAGUK p55 subfamily member 5b</fullName>
    </submittedName>
</protein>
<reference evidence="3" key="1">
    <citation type="journal article" date="2007" name="Development">
        <title>Drosophila Varicose, a member of a new subgroup of basolateral MAGUKs, is required for septate junctions and tracheal morphogenesis.</title>
        <authorList>
            <person name="Wu V.M."/>
            <person name="Yu M.H."/>
            <person name="Paik R."/>
            <person name="Banerjee S."/>
            <person name="Liang Z."/>
            <person name="Paul S.M."/>
            <person name="Bhat M.A."/>
            <person name="Beitel G.J."/>
        </authorList>
    </citation>
    <scope>NUCLEOTIDE SEQUENCE</scope>
    <source>
        <strain evidence="3">Tuebingen</strain>
    </source>
</reference>
<dbReference type="AlphaFoldDB" id="A0AB13A9A7"/>
<feature type="region of interest" description="Disordered" evidence="1">
    <location>
        <begin position="293"/>
        <end position="377"/>
    </location>
</feature>
<feature type="region of interest" description="Disordered" evidence="1">
    <location>
        <begin position="235"/>
        <end position="272"/>
    </location>
</feature>
<gene>
    <name evidence="3 4" type="primary">pals1b</name>
    <name evidence="3" type="synonym">im:7140055</name>
    <name evidence="3" type="synonym">mpp5b</name>
    <name evidence="3" type="synonym">ponli</name>
    <name evidence="3" type="synonym">sb:eu974</name>
    <name evidence="3" type="synonym">si:ch211-105d18.1</name>
</gene>
<feature type="compositionally biased region" description="Acidic residues" evidence="1">
    <location>
        <begin position="354"/>
        <end position="366"/>
    </location>
</feature>
<feature type="compositionally biased region" description="Polar residues" evidence="1">
    <location>
        <begin position="308"/>
        <end position="331"/>
    </location>
</feature>
<organism evidence="2 3">
    <name type="scientific">Danio rerio</name>
    <name type="common">Zebrafish</name>
    <name type="synonym">Brachydanio rerio</name>
    <dbReference type="NCBI Taxonomy" id="7955"/>
    <lineage>
        <taxon>Eukaryota</taxon>
        <taxon>Metazoa</taxon>
        <taxon>Chordata</taxon>
        <taxon>Craniata</taxon>
        <taxon>Vertebrata</taxon>
        <taxon>Euteleostomi</taxon>
        <taxon>Actinopterygii</taxon>
        <taxon>Neopterygii</taxon>
        <taxon>Teleostei</taxon>
        <taxon>Ostariophysi</taxon>
        <taxon>Cypriniformes</taxon>
        <taxon>Danionidae</taxon>
        <taxon>Danioninae</taxon>
        <taxon>Danio</taxon>
    </lineage>
</organism>